<dbReference type="Pfam" id="PF04563">
    <property type="entry name" value="RNA_pol_Rpb2_1"/>
    <property type="match status" value="1"/>
</dbReference>
<dbReference type="InterPro" id="IPR007642">
    <property type="entry name" value="RNA_pol_Rpb2_2"/>
</dbReference>
<evidence type="ECO:0000259" key="19">
    <source>
        <dbReference type="Pfam" id="PF04563"/>
    </source>
</evidence>
<dbReference type="GO" id="GO:0003677">
    <property type="term" value="F:DNA binding"/>
    <property type="evidence" value="ECO:0007669"/>
    <property type="project" value="InterPro"/>
</dbReference>
<dbReference type="Pfam" id="PF04561">
    <property type="entry name" value="RNA_pol_Rpb2_2"/>
    <property type="match status" value="1"/>
</dbReference>
<dbReference type="GO" id="GO:0008270">
    <property type="term" value="F:zinc ion binding"/>
    <property type="evidence" value="ECO:0007669"/>
    <property type="project" value="UniProtKB-KW"/>
</dbReference>
<dbReference type="STRING" id="765915.A0A1Y2I1V0"/>
<dbReference type="CDD" id="cd00653">
    <property type="entry name" value="RNA_pol_B_RPB2"/>
    <property type="match status" value="1"/>
</dbReference>
<dbReference type="InterPro" id="IPR014724">
    <property type="entry name" value="RNA_pol_RPB2_OB-fold"/>
</dbReference>
<keyword evidence="23" id="KW-1185">Reference proteome</keyword>
<evidence type="ECO:0000259" key="17">
    <source>
        <dbReference type="Pfam" id="PF04560"/>
    </source>
</evidence>
<name>A0A1Y2I1V0_9FUNG</name>
<feature type="domain" description="RNA polymerase beta subunit protrusion" evidence="19">
    <location>
        <begin position="33"/>
        <end position="413"/>
    </location>
</feature>
<dbReference type="InterPro" id="IPR007644">
    <property type="entry name" value="RNA_pol_bsu_protrusion"/>
</dbReference>
<dbReference type="AlphaFoldDB" id="A0A1Y2I1V0"/>
<feature type="domain" description="RNA polymerase Rpb2" evidence="17">
    <location>
        <begin position="1055"/>
        <end position="1152"/>
    </location>
</feature>
<dbReference type="Gene3D" id="3.90.1800.10">
    <property type="entry name" value="RNA polymerase alpha subunit dimerisation domain"/>
    <property type="match status" value="1"/>
</dbReference>
<evidence type="ECO:0000256" key="1">
    <source>
        <dbReference type="ARBA" id="ARBA00004604"/>
    </source>
</evidence>
<dbReference type="PANTHER" id="PTHR20856">
    <property type="entry name" value="DNA-DIRECTED RNA POLYMERASE I SUBUNIT 2"/>
    <property type="match status" value="1"/>
</dbReference>
<keyword evidence="3 14" id="KW-0240">DNA-directed RNA polymerase</keyword>
<keyword evidence="10" id="KW-0539">Nucleus</keyword>
<dbReference type="FunFam" id="3.90.1800.10:FF:000004">
    <property type="entry name" value="DNA-directed RNA polymerase subunit beta"/>
    <property type="match status" value="1"/>
</dbReference>
<dbReference type="FunFam" id="3.90.1100.10:FF:000008">
    <property type="entry name" value="DNA-directed RNA polymerase subunit beta"/>
    <property type="match status" value="1"/>
</dbReference>
<evidence type="ECO:0000259" key="21">
    <source>
        <dbReference type="Pfam" id="PF06883"/>
    </source>
</evidence>
<evidence type="ECO:0000256" key="2">
    <source>
        <dbReference type="ARBA" id="ARBA00006835"/>
    </source>
</evidence>
<dbReference type="Pfam" id="PF04565">
    <property type="entry name" value="RNA_pol_Rpb2_3"/>
    <property type="match status" value="1"/>
</dbReference>
<dbReference type="GO" id="GO:0005730">
    <property type="term" value="C:nucleolus"/>
    <property type="evidence" value="ECO:0007669"/>
    <property type="project" value="UniProtKB-SubCell"/>
</dbReference>
<comment type="caution">
    <text evidence="22">The sequence shown here is derived from an EMBL/GenBank/DDBJ whole genome shotgun (WGS) entry which is preliminary data.</text>
</comment>
<feature type="domain" description="RNA polymerase Rpb2" evidence="18">
    <location>
        <begin position="195"/>
        <end position="381"/>
    </location>
</feature>
<dbReference type="InterPro" id="IPR007641">
    <property type="entry name" value="RNA_pol_Rpb2_7"/>
</dbReference>
<dbReference type="Pfam" id="PF06883">
    <property type="entry name" value="RNA_pol_Rpa2_4"/>
    <property type="match status" value="1"/>
</dbReference>
<evidence type="ECO:0000259" key="18">
    <source>
        <dbReference type="Pfam" id="PF04561"/>
    </source>
</evidence>
<dbReference type="FunFam" id="3.90.1100.10:FF:000016">
    <property type="entry name" value="DNA-directed RNA polymerase subunit beta"/>
    <property type="match status" value="1"/>
</dbReference>
<evidence type="ECO:0000259" key="16">
    <source>
        <dbReference type="Pfam" id="PF00562"/>
    </source>
</evidence>
<dbReference type="InterPro" id="IPR037034">
    <property type="entry name" value="RNA_pol_Rpb2_2_sf"/>
</dbReference>
<dbReference type="PROSITE" id="PS01166">
    <property type="entry name" value="RNA_POL_BETA"/>
    <property type="match status" value="1"/>
</dbReference>
<dbReference type="OrthoDB" id="10248617at2759"/>
<dbReference type="InterPro" id="IPR007645">
    <property type="entry name" value="RNA_pol_Rpb2_3"/>
</dbReference>
<evidence type="ECO:0000256" key="4">
    <source>
        <dbReference type="ARBA" id="ARBA00022679"/>
    </source>
</evidence>
<evidence type="ECO:0000256" key="5">
    <source>
        <dbReference type="ARBA" id="ARBA00022695"/>
    </source>
</evidence>
<evidence type="ECO:0000256" key="13">
    <source>
        <dbReference type="RuleBase" id="RU000434"/>
    </source>
</evidence>
<keyword evidence="9 14" id="KW-0804">Transcription</keyword>
<dbReference type="Gene3D" id="3.90.1100.10">
    <property type="match status" value="1"/>
</dbReference>
<dbReference type="InterPro" id="IPR007120">
    <property type="entry name" value="DNA-dir_RNAP_su2_dom"/>
</dbReference>
<evidence type="ECO:0000313" key="22">
    <source>
        <dbReference type="EMBL" id="ORZ39931.1"/>
    </source>
</evidence>
<protein>
    <recommendedName>
        <fullName evidence="14">DNA-directed RNA polymerase subunit beta</fullName>
        <ecNumber evidence="14">2.7.7.6</ecNumber>
    </recommendedName>
</protein>
<dbReference type="GO" id="GO:0000428">
    <property type="term" value="C:DNA-directed RNA polymerase complex"/>
    <property type="evidence" value="ECO:0007669"/>
    <property type="project" value="UniProtKB-KW"/>
</dbReference>
<dbReference type="Gene3D" id="3.90.1070.20">
    <property type="match status" value="1"/>
</dbReference>
<dbReference type="GO" id="GO:0032549">
    <property type="term" value="F:ribonucleoside binding"/>
    <property type="evidence" value="ECO:0007669"/>
    <property type="project" value="InterPro"/>
</dbReference>
<dbReference type="InterPro" id="IPR037033">
    <property type="entry name" value="DNA-dir_RNAP_su2_hyb_sf"/>
</dbReference>
<dbReference type="Pfam" id="PF04560">
    <property type="entry name" value="RNA_pol_Rpb2_7"/>
    <property type="match status" value="1"/>
</dbReference>
<evidence type="ECO:0000256" key="9">
    <source>
        <dbReference type="ARBA" id="ARBA00023163"/>
    </source>
</evidence>
<sequence>MPASTKHHFSPLERRQLATQPPSGASARPHMHELVAPHLESFNNLTDYGNGESLFDLYLSDIPPVAIFDKKTERYDGLGNKLTMWIEELQLSKPMVPEKAKCLNRLVYPTEARERLTSYRGRLQAKLCYTVNDGPSVKTPIDMGNVPVMVRSNRCNLHGLGSLELAQRGEESEEMGGYFIVNGIERLIRMLLVGRRNHPMALIRPSFANRGPMYSEFGIQIRCVRPDQTSQTNTLHYLNDGSVMFRVAYRKQEFLIPVMLILRALQSASDKAIFDAIVQGNTDNTFLTTRVEGLLRSFKGSALHTREACLAYLGSKFHTLLNLPEDKTDIENGVEFLRRLILVHLDRPRDKFNMLAFMLRKLYALVAGECSQDNPDSPQFQEILLGGHLYGAYLKEKLEDYLIQLMATMRTELRLRGDQADFQDPKWIQKMMQRTPADMGRKLEYFLSTGNIVTNTGMDLQQMSGYTIVAEKLNFYRYLSHFRCVHRGAFFAELKTTTVRKLLPESWGFLCPVHTPDGAPCGLLNHLSHTCLITTRPANVQHIAPLLVQLGMTPALPGYIVPEGDLCIQLDGKVIGYASPEQCATIAGQLRAYKVAGVNGVPLSLEIGFVPLSNGGQYSGLFLFANPARMIRPVKYLGAPGADKENADPATTTDLVGTFEQVYMDIACLKEDIVPGTTSHIELAPTSMLSEVANLTPFSDFNQSPRNMYQCQMGKQTMGTPATQIERRTDNKLYRIQTPQTPIVRPKIHDHFGIDDFPMGANAVIAVISYTSYDMEDAMIINKMSYERGFGYGSVYKSEIVDLEDYRAKGGPLTAYFGLPPGMDEHETLDVDGLPQVGIKISGGQPLACVMDEITGQHKFVKYKGLEDAYVEQVRVLGSDAGDAPCTKIHIKLRIPRPPIIGDKFSSRHGQKGVCSQKWPSQDMPFSETGIIPDVIINPHAFPSRMTIGMFIEQMAAKAGALHGVCQDATPFKFTEDFKASDHFGEQLRAAGYSYYGNEPMYSGITGQEFKADIYLGIVYYQRLRHMVSDKYQVRTTGPVHNLTMQPVKGRKRNGGIRFGEMERDSLLGHGVSFLLQDRLMNCSDYSQAHVCKGCGSFLAAMSMPAQDAFARREVVCKACGHGNAMDVIAIPYVFRYLCTELLAMGIRLKLEIK</sequence>
<evidence type="ECO:0000259" key="20">
    <source>
        <dbReference type="Pfam" id="PF04565"/>
    </source>
</evidence>
<dbReference type="EMBL" id="MCFL01000004">
    <property type="protein sequence ID" value="ORZ39931.1"/>
    <property type="molecule type" value="Genomic_DNA"/>
</dbReference>
<keyword evidence="8" id="KW-0862">Zinc</keyword>
<dbReference type="GO" id="GO:0006362">
    <property type="term" value="P:transcription elongation by RNA polymerase I"/>
    <property type="evidence" value="ECO:0007669"/>
    <property type="project" value="UniProtKB-ARBA"/>
</dbReference>
<evidence type="ECO:0000256" key="14">
    <source>
        <dbReference type="RuleBase" id="RU363031"/>
    </source>
</evidence>
<dbReference type="Gene3D" id="2.40.50.150">
    <property type="match status" value="1"/>
</dbReference>
<organism evidence="22 23">
    <name type="scientific">Catenaria anguillulae PL171</name>
    <dbReference type="NCBI Taxonomy" id="765915"/>
    <lineage>
        <taxon>Eukaryota</taxon>
        <taxon>Fungi</taxon>
        <taxon>Fungi incertae sedis</taxon>
        <taxon>Blastocladiomycota</taxon>
        <taxon>Blastocladiomycetes</taxon>
        <taxon>Blastocladiales</taxon>
        <taxon>Catenariaceae</taxon>
        <taxon>Catenaria</taxon>
    </lineage>
</organism>
<evidence type="ECO:0000256" key="10">
    <source>
        <dbReference type="ARBA" id="ARBA00023242"/>
    </source>
</evidence>
<evidence type="ECO:0000256" key="15">
    <source>
        <dbReference type="SAM" id="MobiDB-lite"/>
    </source>
</evidence>
<dbReference type="GO" id="GO:0003899">
    <property type="term" value="F:DNA-directed RNA polymerase activity"/>
    <property type="evidence" value="ECO:0007669"/>
    <property type="project" value="UniProtKB-EC"/>
</dbReference>
<accession>A0A1Y2I1V0</accession>
<keyword evidence="7" id="KW-0863">Zinc-finger</keyword>
<evidence type="ECO:0000256" key="7">
    <source>
        <dbReference type="ARBA" id="ARBA00022771"/>
    </source>
</evidence>
<evidence type="ECO:0000313" key="23">
    <source>
        <dbReference type="Proteomes" id="UP000193411"/>
    </source>
</evidence>
<comment type="subcellular location">
    <subcellularLocation>
        <location evidence="1">Nucleus</location>
        <location evidence="1">Nucleolus</location>
    </subcellularLocation>
</comment>
<comment type="function">
    <text evidence="11">DNA-dependent RNA polymerase catalyzes the transcription of DNA into RNA using the four ribonucleoside triphosphates as substrates. Second largest core component of RNA polymerase I which synthesizes ribosomal RNA precursors. Proposed to contribute to the polymerase catalytic activity and forms the polymerase active center together with the largest subunit. Pol I is composed of mobile elements and RPA2 is part of the core element with the central large cleft and probably a clamp element that moves to open and close the cleft.</text>
</comment>
<proteinExistence type="inferred from homology"/>
<comment type="similarity">
    <text evidence="2 13">Belongs to the RNA polymerase beta chain family.</text>
</comment>
<dbReference type="InterPro" id="IPR015712">
    <property type="entry name" value="DNA-dir_RNA_pol_su2"/>
</dbReference>
<dbReference type="SUPFAM" id="SSF64484">
    <property type="entry name" value="beta and beta-prime subunits of DNA dependent RNA-polymerase"/>
    <property type="match status" value="1"/>
</dbReference>
<dbReference type="EC" id="2.7.7.6" evidence="14"/>
<dbReference type="FunFam" id="2.40.270.10:FF:000011">
    <property type="entry name" value="DNA-directed RNA polymerase subunit beta"/>
    <property type="match status" value="1"/>
</dbReference>
<keyword evidence="6" id="KW-0479">Metal-binding</keyword>
<gene>
    <name evidence="22" type="ORF">BCR44DRAFT_56969</name>
</gene>
<comment type="catalytic activity">
    <reaction evidence="12">
        <text>RNA(n) + a ribonucleoside 5'-triphosphate = RNA(n+1) + diphosphate</text>
        <dbReference type="Rhea" id="RHEA:21248"/>
        <dbReference type="Rhea" id="RHEA-COMP:14527"/>
        <dbReference type="Rhea" id="RHEA-COMP:17342"/>
        <dbReference type="ChEBI" id="CHEBI:33019"/>
        <dbReference type="ChEBI" id="CHEBI:61557"/>
        <dbReference type="ChEBI" id="CHEBI:140395"/>
        <dbReference type="EC" id="2.7.7.6"/>
    </reaction>
    <physiologicalReaction direction="left-to-right" evidence="12">
        <dbReference type="Rhea" id="RHEA:21249"/>
    </physiologicalReaction>
</comment>
<dbReference type="InterPro" id="IPR009674">
    <property type="entry name" value="Rpa2_dom_4"/>
</dbReference>
<evidence type="ECO:0000256" key="6">
    <source>
        <dbReference type="ARBA" id="ARBA00022723"/>
    </source>
</evidence>
<evidence type="ECO:0000256" key="11">
    <source>
        <dbReference type="ARBA" id="ARBA00025539"/>
    </source>
</evidence>
<dbReference type="Gene3D" id="2.40.270.10">
    <property type="entry name" value="DNA-directed RNA polymerase, subunit 2, domain 6"/>
    <property type="match status" value="1"/>
</dbReference>
<evidence type="ECO:0000256" key="3">
    <source>
        <dbReference type="ARBA" id="ARBA00022478"/>
    </source>
</evidence>
<evidence type="ECO:0000256" key="8">
    <source>
        <dbReference type="ARBA" id="ARBA00022833"/>
    </source>
</evidence>
<reference evidence="22 23" key="1">
    <citation type="submission" date="2016-07" db="EMBL/GenBank/DDBJ databases">
        <title>Pervasive Adenine N6-methylation of Active Genes in Fungi.</title>
        <authorList>
            <consortium name="DOE Joint Genome Institute"/>
            <person name="Mondo S.J."/>
            <person name="Dannebaum R.O."/>
            <person name="Kuo R.C."/>
            <person name="Labutti K."/>
            <person name="Haridas S."/>
            <person name="Kuo A."/>
            <person name="Salamov A."/>
            <person name="Ahrendt S.R."/>
            <person name="Lipzen A."/>
            <person name="Sullivan W."/>
            <person name="Andreopoulos W.B."/>
            <person name="Clum A."/>
            <person name="Lindquist E."/>
            <person name="Daum C."/>
            <person name="Ramamoorthy G.K."/>
            <person name="Gryganskyi A."/>
            <person name="Culley D."/>
            <person name="Magnuson J.K."/>
            <person name="James T.Y."/>
            <person name="O'Malley M.A."/>
            <person name="Stajich J.E."/>
            <person name="Spatafora J.W."/>
            <person name="Visel A."/>
            <person name="Grigoriev I.V."/>
        </authorList>
    </citation>
    <scope>NUCLEOTIDE SEQUENCE [LARGE SCALE GENOMIC DNA]</scope>
    <source>
        <strain evidence="22 23">PL171</strain>
    </source>
</reference>
<dbReference type="Gene3D" id="3.90.1110.10">
    <property type="entry name" value="RNA polymerase Rpb2, domain 2"/>
    <property type="match status" value="1"/>
</dbReference>
<evidence type="ECO:0000256" key="12">
    <source>
        <dbReference type="ARBA" id="ARBA00047768"/>
    </source>
</evidence>
<keyword evidence="4 14" id="KW-0808">Transferase</keyword>
<feature type="region of interest" description="Disordered" evidence="15">
    <location>
        <begin position="1"/>
        <end position="28"/>
    </location>
</feature>
<dbReference type="FunFam" id="3.90.1110.10:FF:000007">
    <property type="entry name" value="DNA-directed RNA polymerase subunit beta"/>
    <property type="match status" value="1"/>
</dbReference>
<dbReference type="Pfam" id="PF00562">
    <property type="entry name" value="RNA_pol_Rpb2_6"/>
    <property type="match status" value="1"/>
</dbReference>
<keyword evidence="5 14" id="KW-0548">Nucleotidyltransferase</keyword>
<dbReference type="Proteomes" id="UP000193411">
    <property type="component" value="Unassembled WGS sequence"/>
</dbReference>
<feature type="domain" description="DNA-directed RNA polymerase subunit 2 hybrid-binding" evidence="16">
    <location>
        <begin position="692"/>
        <end position="1053"/>
    </location>
</feature>
<feature type="domain" description="DNA-directed RNA polymerase I subunit RPA2" evidence="21">
    <location>
        <begin position="575"/>
        <end position="632"/>
    </location>
</feature>
<dbReference type="FunFam" id="2.40.50.150:FF:000004">
    <property type="entry name" value="DNA-directed RNA polymerase subunit beta"/>
    <property type="match status" value="1"/>
</dbReference>
<dbReference type="InterPro" id="IPR007121">
    <property type="entry name" value="RNA_pol_bsu_CS"/>
</dbReference>
<feature type="domain" description="RNA polymerase Rpb2" evidence="20">
    <location>
        <begin position="469"/>
        <end position="532"/>
    </location>
</feature>